<evidence type="ECO:0000256" key="2">
    <source>
        <dbReference type="SAM" id="Phobius"/>
    </source>
</evidence>
<reference evidence="3" key="1">
    <citation type="submission" date="2022-05" db="EMBL/GenBank/DDBJ databases">
        <title>Comparative genomics of Staphylococcus equorum isolates.</title>
        <authorList>
            <person name="Luelf R.H."/>
        </authorList>
    </citation>
    <scope>NUCLEOTIDE SEQUENCE</scope>
    <source>
        <strain evidence="3">TMW 2.2497</strain>
    </source>
</reference>
<gene>
    <name evidence="3" type="ORF">M4L89_07440</name>
</gene>
<keyword evidence="2" id="KW-0812">Transmembrane</keyword>
<evidence type="ECO:0000313" key="4">
    <source>
        <dbReference type="Proteomes" id="UP001152422"/>
    </source>
</evidence>
<dbReference type="EMBL" id="JAMBQA010000003">
    <property type="protein sequence ID" value="MDG0846058.1"/>
    <property type="molecule type" value="Genomic_DNA"/>
</dbReference>
<comment type="caution">
    <text evidence="3">The sequence shown here is derived from an EMBL/GenBank/DDBJ whole genome shotgun (WGS) entry which is preliminary data.</text>
</comment>
<sequence length="409" mass="46790">MEMFKYYLNKFKWIIIASIVSIIIIIFVATLIVKNHKVDVEDEVKVDFSGYNKSGSAEITDDSYEKVINQLSVRALKQANFKNKEVIEMIEDNNGEEIEEEDLNYEEQQQARQAAQIMDNVDFDIHNENDLKNGDKVKVKLDIEKGISKDYKLKAKEFTKEFKVKGLKEPKNLKAKDLFEGLNPTFTGLNGSGTLNLISKDAPKAMKDLPLSNYEFTVPNNGDLNNGDELELKIPQSLVDDINESGSNTFSGSKSYKVKAKDLKEINNLDNITETLERNNKLIKKEYDSDKYTKYNTENLANYYKVQYGTSEYSGFSDENEEKQSEKVSPVSEIEPTDITLVTAIKVTKTGKYSEPNVKYSYEGYENYKLEDNRLVKDDTTEEISMPSSEEKLDELNNGLDSDDFKKFQ</sequence>
<feature type="region of interest" description="Disordered" evidence="1">
    <location>
        <begin position="376"/>
        <end position="409"/>
    </location>
</feature>
<keyword evidence="2" id="KW-0472">Membrane</keyword>
<dbReference type="Proteomes" id="UP001152422">
    <property type="component" value="Unassembled WGS sequence"/>
</dbReference>
<evidence type="ECO:0000313" key="3">
    <source>
        <dbReference type="EMBL" id="MDG0846058.1"/>
    </source>
</evidence>
<accession>A0A9X4QYZ1</accession>
<feature type="transmembrane region" description="Helical" evidence="2">
    <location>
        <begin position="12"/>
        <end position="33"/>
    </location>
</feature>
<dbReference type="RefSeq" id="WP_277583176.1">
    <property type="nucleotide sequence ID" value="NZ_JAMBPY010000003.1"/>
</dbReference>
<evidence type="ECO:0000256" key="1">
    <source>
        <dbReference type="SAM" id="MobiDB-lite"/>
    </source>
</evidence>
<dbReference type="AlphaFoldDB" id="A0A9X4QYZ1"/>
<proteinExistence type="predicted"/>
<organism evidence="3 4">
    <name type="scientific">Staphylococcus equorum</name>
    <dbReference type="NCBI Taxonomy" id="246432"/>
    <lineage>
        <taxon>Bacteria</taxon>
        <taxon>Bacillati</taxon>
        <taxon>Bacillota</taxon>
        <taxon>Bacilli</taxon>
        <taxon>Bacillales</taxon>
        <taxon>Staphylococcaceae</taxon>
        <taxon>Staphylococcus</taxon>
    </lineage>
</organism>
<keyword evidence="4" id="KW-1185">Reference proteome</keyword>
<name>A0A9X4QYZ1_9STAP</name>
<protein>
    <submittedName>
        <fullName evidence="3">Uncharacterized protein</fullName>
    </submittedName>
</protein>
<keyword evidence="2" id="KW-1133">Transmembrane helix</keyword>